<dbReference type="InterPro" id="IPR036291">
    <property type="entry name" value="NAD(P)-bd_dom_sf"/>
</dbReference>
<evidence type="ECO:0000313" key="3">
    <source>
        <dbReference type="EMBL" id="WAL61893.1"/>
    </source>
</evidence>
<dbReference type="FunFam" id="3.40.50.720:FF:000084">
    <property type="entry name" value="Short-chain dehydrogenase reductase"/>
    <property type="match status" value="1"/>
</dbReference>
<dbReference type="EMBL" id="CP113797">
    <property type="protein sequence ID" value="WAL61893.1"/>
    <property type="molecule type" value="Genomic_DNA"/>
</dbReference>
<name>A0A9E9C9Q6_9CYAN</name>
<dbReference type="InterPro" id="IPR002347">
    <property type="entry name" value="SDR_fam"/>
</dbReference>
<evidence type="ECO:0000256" key="1">
    <source>
        <dbReference type="ARBA" id="ARBA00006484"/>
    </source>
</evidence>
<dbReference type="PANTHER" id="PTHR43639:SF1">
    <property type="entry name" value="SHORT-CHAIN DEHYDROGENASE_REDUCTASE FAMILY PROTEIN"/>
    <property type="match status" value="1"/>
</dbReference>
<proteinExistence type="inferred from homology"/>
<dbReference type="PRINTS" id="PR00080">
    <property type="entry name" value="SDRFAMILY"/>
</dbReference>
<dbReference type="CDD" id="cd05233">
    <property type="entry name" value="SDR_c"/>
    <property type="match status" value="1"/>
</dbReference>
<dbReference type="AlphaFoldDB" id="A0A9E9C9Q6"/>
<evidence type="ECO:0000256" key="2">
    <source>
        <dbReference type="ARBA" id="ARBA00023002"/>
    </source>
</evidence>
<gene>
    <name evidence="3" type="ORF">OXH18_07895</name>
</gene>
<reference evidence="3" key="1">
    <citation type="submission" date="2022-12" db="EMBL/GenBank/DDBJ databases">
        <title>Polyphasic identification of a Novel Hot-Spring Cyanobacterium Ocullathermofonsia sinensis gen nov. sp. nov. and Genomic Insights on its Adaptations to the Thermal Habitat.</title>
        <authorList>
            <person name="Daroch M."/>
            <person name="Tang J."/>
            <person name="Jiang Y."/>
        </authorList>
    </citation>
    <scope>NUCLEOTIDE SEQUENCE</scope>
    <source>
        <strain evidence="3">PKUAC-SCTA174</strain>
    </source>
</reference>
<dbReference type="SUPFAM" id="SSF51735">
    <property type="entry name" value="NAD(P)-binding Rossmann-fold domains"/>
    <property type="match status" value="1"/>
</dbReference>
<dbReference type="RefSeq" id="WP_268611961.1">
    <property type="nucleotide sequence ID" value="NZ_CP113797.1"/>
</dbReference>
<dbReference type="PANTHER" id="PTHR43639">
    <property type="entry name" value="OXIDOREDUCTASE, SHORT-CHAIN DEHYDROGENASE/REDUCTASE FAMILY (AFU_ORTHOLOGUE AFUA_5G02870)"/>
    <property type="match status" value="1"/>
</dbReference>
<dbReference type="KEGG" id="tsin:OXH18_07895"/>
<comment type="similarity">
    <text evidence="1">Belongs to the short-chain dehydrogenases/reductases (SDR) family.</text>
</comment>
<dbReference type="PRINTS" id="PR00081">
    <property type="entry name" value="GDHRDH"/>
</dbReference>
<keyword evidence="2" id="KW-0560">Oxidoreductase</keyword>
<dbReference type="Pfam" id="PF13561">
    <property type="entry name" value="adh_short_C2"/>
    <property type="match status" value="1"/>
</dbReference>
<evidence type="ECO:0000313" key="4">
    <source>
        <dbReference type="Proteomes" id="UP001163152"/>
    </source>
</evidence>
<dbReference type="GO" id="GO:0016491">
    <property type="term" value="F:oxidoreductase activity"/>
    <property type="evidence" value="ECO:0007669"/>
    <property type="project" value="UniProtKB-KW"/>
</dbReference>
<keyword evidence="4" id="KW-1185">Reference proteome</keyword>
<organism evidence="3 4">
    <name type="scientific">Thermocoleostomius sinensis A174</name>
    <dbReference type="NCBI Taxonomy" id="2016057"/>
    <lineage>
        <taxon>Bacteria</taxon>
        <taxon>Bacillati</taxon>
        <taxon>Cyanobacteriota</taxon>
        <taxon>Cyanophyceae</taxon>
        <taxon>Oculatellales</taxon>
        <taxon>Oculatellaceae</taxon>
        <taxon>Thermocoleostomius</taxon>
    </lineage>
</organism>
<sequence>MIDLTGKTILVTGASRGIGAVTALTIEKAGASVILHYGQGQTDAESVAEQMESDRHCLIQADLSQPQAAESLWQAAINWQGKIDVIVNNAAVMPYVSVEESEDEWSRVWQMTLQVNLIAVADLCRLAIRHFQTRQGGTIINIASRAAFRGDAPNFMHYAASKGGVVALTRSIARGFAKDKVLAFAIAPGFVYTDRIAAMMQESGAEAITQDIPLGSPASPQDVANTIAFLSAGLAPHMTGATLDINGASYMR</sequence>
<accession>A0A9E9C9Q6</accession>
<dbReference type="Proteomes" id="UP001163152">
    <property type="component" value="Chromosome"/>
</dbReference>
<protein>
    <submittedName>
        <fullName evidence="3">SDR family NAD(P)-dependent oxidoreductase</fullName>
    </submittedName>
</protein>
<dbReference type="Gene3D" id="3.40.50.720">
    <property type="entry name" value="NAD(P)-binding Rossmann-like Domain"/>
    <property type="match status" value="1"/>
</dbReference>